<reference evidence="2" key="1">
    <citation type="journal article" date="2019" name="Int. J. Syst. Evol. Microbiol.">
        <title>The Global Catalogue of Microorganisms (GCM) 10K type strain sequencing project: providing services to taxonomists for standard genome sequencing and annotation.</title>
        <authorList>
            <consortium name="The Broad Institute Genomics Platform"/>
            <consortium name="The Broad Institute Genome Sequencing Center for Infectious Disease"/>
            <person name="Wu L."/>
            <person name="Ma J."/>
        </authorList>
    </citation>
    <scope>NUCLEOTIDE SEQUENCE [LARGE SCALE GENOMIC DNA]</scope>
    <source>
        <strain evidence="2">KCTC 12848</strain>
    </source>
</reference>
<evidence type="ECO:0008006" key="3">
    <source>
        <dbReference type="Google" id="ProtNLM"/>
    </source>
</evidence>
<evidence type="ECO:0000313" key="2">
    <source>
        <dbReference type="Proteomes" id="UP001595833"/>
    </source>
</evidence>
<comment type="caution">
    <text evidence="1">The sequence shown here is derived from an EMBL/GenBank/DDBJ whole genome shotgun (WGS) entry which is preliminary data.</text>
</comment>
<dbReference type="SUPFAM" id="SSF52540">
    <property type="entry name" value="P-loop containing nucleoside triphosphate hydrolases"/>
    <property type="match status" value="1"/>
</dbReference>
<dbReference type="Proteomes" id="UP001595833">
    <property type="component" value="Unassembled WGS sequence"/>
</dbReference>
<dbReference type="InterPro" id="IPR027417">
    <property type="entry name" value="P-loop_NTPase"/>
</dbReference>
<sequence length="638" mass="69242">MRDHEERMSADGPDLVGVREVRGLVAALSARPRKQGRPLPVVVLVGPPGAGKTALLEETDARYAGRVPRVLLDFGALPADVTPAEVFRRLALGLGRYCPQFGRLPFPLVEICLAASAPADGAGGEAEPGPEPPVLGELIRPVLDLALGSSEWLSAVDALLKVIDVANRRRVLRRLGAMSRGQGDARDVMVALREAVRDGAAGRAAVDRVVGRAFRADLREAFAGWFDRNRRTANCLVLLDNAHLPAGRHFLRTLVDGDEPRPDPVVVVAAAARWDTAWDGRWQRPGIPVTRSADLPLPLGMAGVARAVDGDAPPASPWLLVRVGEVSAKDARRVRPADQADSVLAGAPSFLHRVTGGLPWAVHQVIDVARTLPRNAPAEGLRTLFAVALEDGDRAVTLVDRSERHLLDGGFSLSELEDLTVASATRDLGFPAGAGIPGVGPSRSAEALRAKLVNNFLLDRREGEPARLVLQPWLRHVLLHRLASRPDDHRDSWEKVHSRGRRHHRAQENAVDSLYHGLALGDVDAVVEHLAGMLREPLDRAAGWAWVDAFEAITSAPNRLPKDQEPRRQVEHLIADRDAEDALPRLVVARWLQQDPTGDPAEHLRPTIATSAELVAARARGEGAIVLQDRVEEYAQWR</sequence>
<proteinExistence type="predicted"/>
<dbReference type="RefSeq" id="WP_344038555.1">
    <property type="nucleotide sequence ID" value="NZ_BAAAKE010000012.1"/>
</dbReference>
<evidence type="ECO:0000313" key="1">
    <source>
        <dbReference type="EMBL" id="MFC5054097.1"/>
    </source>
</evidence>
<name>A0ABV9XXD1_9PSEU</name>
<keyword evidence="2" id="KW-1185">Reference proteome</keyword>
<dbReference type="EMBL" id="JBHSJB010000008">
    <property type="protein sequence ID" value="MFC5054097.1"/>
    <property type="molecule type" value="Genomic_DNA"/>
</dbReference>
<organism evidence="1 2">
    <name type="scientific">Saccharothrix xinjiangensis</name>
    <dbReference type="NCBI Taxonomy" id="204798"/>
    <lineage>
        <taxon>Bacteria</taxon>
        <taxon>Bacillati</taxon>
        <taxon>Actinomycetota</taxon>
        <taxon>Actinomycetes</taxon>
        <taxon>Pseudonocardiales</taxon>
        <taxon>Pseudonocardiaceae</taxon>
        <taxon>Saccharothrix</taxon>
    </lineage>
</organism>
<gene>
    <name evidence="1" type="ORF">ACFPFM_10040</name>
</gene>
<accession>A0ABV9XXD1</accession>
<protein>
    <recommendedName>
        <fullName evidence="3">AAA ATPase-like protein</fullName>
    </recommendedName>
</protein>